<keyword evidence="3" id="KW-0808">Transferase</keyword>
<evidence type="ECO:0000259" key="6">
    <source>
        <dbReference type="Pfam" id="PF05175"/>
    </source>
</evidence>
<dbReference type="PANTHER" id="PTHR18895:SF74">
    <property type="entry name" value="MTRF1L RELEASE FACTOR GLUTAMINE METHYLTRANSFERASE"/>
    <property type="match status" value="1"/>
</dbReference>
<dbReference type="NCBIfam" id="TIGR00536">
    <property type="entry name" value="hemK_fam"/>
    <property type="match status" value="1"/>
</dbReference>
<feature type="domain" description="Methyltransferase small" evidence="6">
    <location>
        <begin position="147"/>
        <end position="234"/>
    </location>
</feature>
<dbReference type="ExpressionAtlas" id="F7C1D7">
    <property type="expression patterns" value="differential"/>
</dbReference>
<dbReference type="PROSITE" id="PS00092">
    <property type="entry name" value="N6_MTASE"/>
    <property type="match status" value="1"/>
</dbReference>
<dbReference type="PANTHER" id="PTHR18895">
    <property type="entry name" value="HEMK METHYLTRANSFERASE"/>
    <property type="match status" value="1"/>
</dbReference>
<feature type="domain" description="Release factor glutamine methyltransferase N-terminal" evidence="7">
    <location>
        <begin position="35"/>
        <end position="106"/>
    </location>
</feature>
<dbReference type="InterPro" id="IPR040758">
    <property type="entry name" value="PrmC_N"/>
</dbReference>
<dbReference type="GO" id="GO:0102559">
    <property type="term" value="F:peptide chain release factor N(5)-glutamine methyltransferase activity"/>
    <property type="evidence" value="ECO:0007669"/>
    <property type="project" value="UniProtKB-EC"/>
</dbReference>
<dbReference type="CTD" id="51409"/>
<dbReference type="KEGG" id="xtr:101732423"/>
<evidence type="ECO:0000256" key="2">
    <source>
        <dbReference type="ARBA" id="ARBA00022603"/>
    </source>
</evidence>
<dbReference type="GO" id="GO:0032259">
    <property type="term" value="P:methylation"/>
    <property type="evidence" value="ECO:0007669"/>
    <property type="project" value="UniProtKB-KW"/>
</dbReference>
<protein>
    <recommendedName>
        <fullName evidence="1">peptide chain release factor N(5)-glutamine methyltransferase</fullName>
        <ecNumber evidence="1">2.1.1.297</ecNumber>
    </recommendedName>
</protein>
<dbReference type="Pfam" id="PF05175">
    <property type="entry name" value="MTS"/>
    <property type="match status" value="1"/>
</dbReference>
<evidence type="ECO:0000259" key="7">
    <source>
        <dbReference type="Pfam" id="PF17827"/>
    </source>
</evidence>
<dbReference type="EC" id="2.1.1.297" evidence="1"/>
<dbReference type="Bgee" id="ENSXETG00000038770">
    <property type="expression patterns" value="Expressed in skeletal muscle tissue and 10 other cell types or tissues"/>
</dbReference>
<dbReference type="Gene3D" id="3.40.50.150">
    <property type="entry name" value="Vaccinia Virus protein VP39"/>
    <property type="match status" value="1"/>
</dbReference>
<dbReference type="Gene3D" id="1.10.8.10">
    <property type="entry name" value="DNA helicase RuvA subunit, C-terminal domain"/>
    <property type="match status" value="1"/>
</dbReference>
<dbReference type="Xenbase" id="XB-GENE-854934">
    <property type="gene designation" value="hemk1"/>
</dbReference>
<reference evidence="8" key="2">
    <citation type="submission" date="2011-06" db="UniProtKB">
        <authorList>
            <consortium name="Ensembl"/>
        </authorList>
    </citation>
    <scope>IDENTIFICATION</scope>
</reference>
<dbReference type="AlphaFoldDB" id="F7C1D7"/>
<dbReference type="HOGENOM" id="CLU_018398_4_1_1"/>
<dbReference type="InterPro" id="IPR029063">
    <property type="entry name" value="SAM-dependent_MTases_sf"/>
</dbReference>
<sequence>MYLQTLLLRRLLQSVSPTWLPCRWLGGGEMSPSKLVRHWQSIFHDHGVPEPQESSEILIAHALGSKTFPSLPPSVAHTSVSVAQLRHIESMAQQRLKRVPIQYVIGEWDFLDITLQMRPPVFIPRPETEELVGLVLGASRRLQCSAEPLVLEVGCGSGAVSLSLLQRLPQARITAIDKTKAAVKLTEDNAVSLGLQNQIQVLLLDILADPPDPLLMWGPVDVLVSNPPYISTSDISQLDPEIVKYEDHAALDGGPDGMDVIRGILSFAPRLLKPGGDIFLEVDPSHPERIKLWIQDHTDTHLQYISTVQDFCGRSRFVHLRRD</sequence>
<dbReference type="InterPro" id="IPR004556">
    <property type="entry name" value="HemK-like"/>
</dbReference>
<proteinExistence type="predicted"/>
<dbReference type="GeneTree" id="ENSGT00390000014125"/>
<keyword evidence="2 10" id="KW-0489">Methyltransferase</keyword>
<reference evidence="10" key="3">
    <citation type="submission" date="2025-04" db="UniProtKB">
        <authorList>
            <consortium name="RefSeq"/>
        </authorList>
    </citation>
    <scope>IDENTIFICATION</scope>
    <source>
        <strain evidence="10">Nigerian</strain>
        <tissue evidence="10">Liver and blood</tissue>
    </source>
</reference>
<dbReference type="CDD" id="cd02440">
    <property type="entry name" value="AdoMet_MTases"/>
    <property type="match status" value="1"/>
</dbReference>
<dbReference type="Proteomes" id="UP000008143">
    <property type="component" value="Chromosome 4"/>
</dbReference>
<evidence type="ECO:0000256" key="4">
    <source>
        <dbReference type="ARBA" id="ARBA00022691"/>
    </source>
</evidence>
<evidence type="ECO:0000256" key="5">
    <source>
        <dbReference type="ARBA" id="ARBA00048391"/>
    </source>
</evidence>
<dbReference type="GO" id="GO:0003676">
    <property type="term" value="F:nucleic acid binding"/>
    <property type="evidence" value="ECO:0007669"/>
    <property type="project" value="InterPro"/>
</dbReference>
<keyword evidence="9" id="KW-1185">Reference proteome</keyword>
<dbReference type="Ensembl" id="ENSXETT00000000144">
    <property type="protein sequence ID" value="ENSXETP00000000144"/>
    <property type="gene ID" value="ENSXETG00000038770"/>
</dbReference>
<dbReference type="InterPro" id="IPR002052">
    <property type="entry name" value="DNA_methylase_N6_adenine_CS"/>
</dbReference>
<evidence type="ECO:0000313" key="10">
    <source>
        <dbReference type="RefSeq" id="XP_004914130.1"/>
    </source>
</evidence>
<name>F7C1D7_XENTR</name>
<evidence type="ECO:0000313" key="11">
    <source>
        <dbReference type="Xenbase" id="XB-GENE-854934"/>
    </source>
</evidence>
<dbReference type="Pfam" id="PF17827">
    <property type="entry name" value="PrmC_N"/>
    <property type="match status" value="1"/>
</dbReference>
<dbReference type="InterPro" id="IPR050320">
    <property type="entry name" value="N5-glutamine_MTase"/>
</dbReference>
<dbReference type="eggNOG" id="KOG2904">
    <property type="taxonomic scope" value="Eukaryota"/>
</dbReference>
<evidence type="ECO:0000313" key="8">
    <source>
        <dbReference type="Ensembl" id="ENSXETP00000000144"/>
    </source>
</evidence>
<keyword evidence="4" id="KW-0949">S-adenosyl-L-methionine</keyword>
<dbReference type="InterPro" id="IPR007848">
    <property type="entry name" value="Small_mtfrase_dom"/>
</dbReference>
<dbReference type="OrthoDB" id="269872at2759"/>
<dbReference type="GO" id="GO:0006415">
    <property type="term" value="P:translational termination"/>
    <property type="evidence" value="ECO:0000318"/>
    <property type="project" value="GO_Central"/>
</dbReference>
<dbReference type="GO" id="GO:0036009">
    <property type="term" value="F:protein-glutamine N-methyltransferase activity"/>
    <property type="evidence" value="ECO:0000318"/>
    <property type="project" value="GO_Central"/>
</dbReference>
<dbReference type="AGR" id="Xenbase:XB-GENE-854934"/>
<dbReference type="SUPFAM" id="SSF53335">
    <property type="entry name" value="S-adenosyl-L-methionine-dependent methyltransferases"/>
    <property type="match status" value="1"/>
</dbReference>
<evidence type="ECO:0000256" key="1">
    <source>
        <dbReference type="ARBA" id="ARBA00012771"/>
    </source>
</evidence>
<evidence type="ECO:0000256" key="3">
    <source>
        <dbReference type="ARBA" id="ARBA00022679"/>
    </source>
</evidence>
<evidence type="ECO:0000313" key="9">
    <source>
        <dbReference type="Proteomes" id="UP000008143"/>
    </source>
</evidence>
<organism evidence="8">
    <name type="scientific">Xenopus tropicalis</name>
    <name type="common">Western clawed frog</name>
    <name type="synonym">Silurana tropicalis</name>
    <dbReference type="NCBI Taxonomy" id="8364"/>
    <lineage>
        <taxon>Eukaryota</taxon>
        <taxon>Metazoa</taxon>
        <taxon>Chordata</taxon>
        <taxon>Craniata</taxon>
        <taxon>Vertebrata</taxon>
        <taxon>Euteleostomi</taxon>
        <taxon>Amphibia</taxon>
        <taxon>Batrachia</taxon>
        <taxon>Anura</taxon>
        <taxon>Pipoidea</taxon>
        <taxon>Pipidae</taxon>
        <taxon>Xenopodinae</taxon>
        <taxon>Xenopus</taxon>
        <taxon>Silurana</taxon>
    </lineage>
</organism>
<dbReference type="RefSeq" id="XP_004914130.1">
    <property type="nucleotide sequence ID" value="XM_004914073.4"/>
</dbReference>
<comment type="catalytic activity">
    <reaction evidence="5">
        <text>L-glutaminyl-[peptide chain release factor] + S-adenosyl-L-methionine = N(5)-methyl-L-glutaminyl-[peptide chain release factor] + S-adenosyl-L-homocysteine + H(+)</text>
        <dbReference type="Rhea" id="RHEA:42896"/>
        <dbReference type="Rhea" id="RHEA-COMP:10271"/>
        <dbReference type="Rhea" id="RHEA-COMP:10272"/>
        <dbReference type="ChEBI" id="CHEBI:15378"/>
        <dbReference type="ChEBI" id="CHEBI:30011"/>
        <dbReference type="ChEBI" id="CHEBI:57856"/>
        <dbReference type="ChEBI" id="CHEBI:59789"/>
        <dbReference type="ChEBI" id="CHEBI:61891"/>
        <dbReference type="EC" id="2.1.1.297"/>
    </reaction>
</comment>
<reference evidence="8" key="1">
    <citation type="journal article" date="2010" name="Science">
        <title>The genome of the Western clawed frog Xenopus tropicalis.</title>
        <authorList>
            <person name="Hellsten U."/>
            <person name="Harland R.M."/>
            <person name="Gilchrist M.J."/>
            <person name="Hendrix D."/>
            <person name="Jurka J."/>
            <person name="Kapitonov V."/>
            <person name="Ovcharenko I."/>
            <person name="Putnam N.H."/>
            <person name="Shu S."/>
            <person name="Taher L."/>
            <person name="Blitz I.L."/>
            <person name="Blumberg B."/>
            <person name="Dichmann D.S."/>
            <person name="Dubchak I."/>
            <person name="Amaya E."/>
            <person name="Detter J.C."/>
            <person name="Fletcher R."/>
            <person name="Gerhard D.S."/>
            <person name="Goodstein D."/>
            <person name="Graves T."/>
            <person name="Grigoriev I.V."/>
            <person name="Grimwood J."/>
            <person name="Kawashima T."/>
            <person name="Lindquist E."/>
            <person name="Lucas S.M."/>
            <person name="Mead P.E."/>
            <person name="Mitros T."/>
            <person name="Ogino H."/>
            <person name="Ohta Y."/>
            <person name="Poliakov A.V."/>
            <person name="Pollet N."/>
            <person name="Robert J."/>
            <person name="Salamov A."/>
            <person name="Sater A.K."/>
            <person name="Schmutz J."/>
            <person name="Terry A."/>
            <person name="Vize P.D."/>
            <person name="Warren W.C."/>
            <person name="Wells D."/>
            <person name="Wills A."/>
            <person name="Wilson R.K."/>
            <person name="Zimmerman L.B."/>
            <person name="Zorn A.M."/>
            <person name="Grainger R."/>
            <person name="Grammer T."/>
            <person name="Khokha M.K."/>
            <person name="Richardson P.M."/>
            <person name="Rokhsar D.S."/>
        </authorList>
    </citation>
    <scope>NUCLEOTIDE SEQUENCE [LARGE SCALE GENOMIC DNA]</scope>
    <source>
        <strain evidence="8">Nigerian</strain>
    </source>
</reference>
<accession>F7C1D7</accession>
<dbReference type="GeneID" id="101732423"/>
<dbReference type="OMA" id="DFDARYW"/>
<gene>
    <name evidence="8 10 11" type="primary">hemk1</name>
</gene>